<dbReference type="PANTHER" id="PTHR31373">
    <property type="entry name" value="OS06G0652100 PROTEIN"/>
    <property type="match status" value="1"/>
</dbReference>
<dbReference type="Proteomes" id="UP000094570">
    <property type="component" value="Unassembled WGS sequence"/>
</dbReference>
<dbReference type="SUPFAM" id="SSF53300">
    <property type="entry name" value="vWA-like"/>
    <property type="match status" value="1"/>
</dbReference>
<organism evidence="3 4">
    <name type="scientific">Fervidobacterium thailandense</name>
    <dbReference type="NCBI Taxonomy" id="1008305"/>
    <lineage>
        <taxon>Bacteria</taxon>
        <taxon>Thermotogati</taxon>
        <taxon>Thermotogota</taxon>
        <taxon>Thermotogae</taxon>
        <taxon>Thermotogales</taxon>
        <taxon>Fervidobacteriaceae</taxon>
        <taxon>Fervidobacterium</taxon>
    </lineage>
</organism>
<dbReference type="PANTHER" id="PTHR31373:SF27">
    <property type="entry name" value="TROVE DOMAIN-CONTAINING PROTEIN"/>
    <property type="match status" value="1"/>
</dbReference>
<feature type="domain" description="DUF7788" evidence="2">
    <location>
        <begin position="265"/>
        <end position="442"/>
    </location>
</feature>
<sequence>MKKTWEGGNCYEFSLDHHLEFFSKAGSLFEGRWSFYGNEESALSLFQKMWALNSLEDRLLSMKLLFWLRDCRGGAGNRSGFRSCAKWLAVNDARWMEANLELVPEHGRWDDLKVFFGTPLEEAAARLWARAIADGNVLAAKWAKREYKPLQRALGVNEAGLRKLLSSLRKEHIVEHKMCQNLWHEIDYSKVPSVALGRYSRAFIRHDEERFNEYLNSVKRGEAKINTQALFPHDCVATVMNGHDELGDLQFENLPNYMPENYKVIVVADTSGSMSIPISGSIQAVHVSIGLALYCSAKIPEDNPFHKKFIAFESESEFKNWNGMKFSEAVKNKEIFDGACGGTRIDKALKLILDTALFYNLKQEQLPEVLLIVSDMQFHMGVEGDGTEVEKVLREFEKKGYTPPKIVYWNTAGYAGSPATVNTPNTVLISGFSPAVLKYVFSTDFSPRSVMLAAVEKYDVKPPTGF</sequence>
<dbReference type="AlphaFoldDB" id="A0A1E3G0R8"/>
<dbReference type="InterPro" id="IPR056690">
    <property type="entry name" value="DUF7788"/>
</dbReference>
<dbReference type="InterPro" id="IPR011205">
    <property type="entry name" value="UCP015417_vWA"/>
</dbReference>
<dbReference type="Pfam" id="PF11443">
    <property type="entry name" value="DUF2828"/>
    <property type="match status" value="1"/>
</dbReference>
<evidence type="ECO:0000259" key="1">
    <source>
        <dbReference type="Pfam" id="PF11443"/>
    </source>
</evidence>
<dbReference type="InterPro" id="IPR058580">
    <property type="entry name" value="DUF2828"/>
</dbReference>
<comment type="caution">
    <text evidence="3">The sequence shown here is derived from an EMBL/GenBank/DDBJ whole genome shotgun (WGS) entry which is preliminary data.</text>
</comment>
<proteinExistence type="predicted"/>
<evidence type="ECO:0000313" key="3">
    <source>
        <dbReference type="EMBL" id="ODN29844.1"/>
    </source>
</evidence>
<dbReference type="EMBL" id="LWAF01000017">
    <property type="protein sequence ID" value="ODN29844.1"/>
    <property type="molecule type" value="Genomic_DNA"/>
</dbReference>
<dbReference type="RefSeq" id="WP_069293760.1">
    <property type="nucleotide sequence ID" value="NZ_CP140110.1"/>
</dbReference>
<protein>
    <recommendedName>
        <fullName evidence="5">DUF2828 family protein</fullName>
    </recommendedName>
</protein>
<gene>
    <name evidence="3" type="ORF">A4H02_08525</name>
</gene>
<dbReference type="InterPro" id="IPR036465">
    <property type="entry name" value="vWFA_dom_sf"/>
</dbReference>
<keyword evidence="4" id="KW-1185">Reference proteome</keyword>
<accession>A0A1E3G0R8</accession>
<evidence type="ECO:0000259" key="2">
    <source>
        <dbReference type="Pfam" id="PF25043"/>
    </source>
</evidence>
<dbReference type="STRING" id="1008305.A4H02_08525"/>
<evidence type="ECO:0000313" key="4">
    <source>
        <dbReference type="Proteomes" id="UP000094570"/>
    </source>
</evidence>
<dbReference type="OrthoDB" id="9255585at2"/>
<evidence type="ECO:0008006" key="5">
    <source>
        <dbReference type="Google" id="ProtNLM"/>
    </source>
</evidence>
<reference evidence="4" key="1">
    <citation type="submission" date="2016-04" db="EMBL/GenBank/DDBJ databases">
        <title>The genome sequence project of a novel Fervidobacterium isolate from a hot spring in Thailand.</title>
        <authorList>
            <person name="Gonzalez J.M."/>
            <person name="Cuecas A."/>
            <person name="Kanoksilapatham W."/>
        </authorList>
    </citation>
    <scope>NUCLEOTIDE SEQUENCE [LARGE SCALE GENOMIC DNA]</scope>
    <source>
        <strain evidence="4">FC2004</strain>
    </source>
</reference>
<feature type="domain" description="DUF2828" evidence="1">
    <location>
        <begin position="156"/>
        <end position="242"/>
    </location>
</feature>
<name>A0A1E3G0R8_9BACT</name>
<dbReference type="Pfam" id="PF25043">
    <property type="entry name" value="DUF7788"/>
    <property type="match status" value="1"/>
</dbReference>
<dbReference type="Gene3D" id="3.40.50.410">
    <property type="entry name" value="von Willebrand factor, type A domain"/>
    <property type="match status" value="1"/>
</dbReference>